<organism evidence="1 2">
    <name type="scientific">Ktedonobacter robiniae</name>
    <dbReference type="NCBI Taxonomy" id="2778365"/>
    <lineage>
        <taxon>Bacteria</taxon>
        <taxon>Bacillati</taxon>
        <taxon>Chloroflexota</taxon>
        <taxon>Ktedonobacteria</taxon>
        <taxon>Ktedonobacterales</taxon>
        <taxon>Ktedonobacteraceae</taxon>
        <taxon>Ktedonobacter</taxon>
    </lineage>
</organism>
<protein>
    <recommendedName>
        <fullName evidence="3">Erythromycin esterase</fullName>
    </recommendedName>
</protein>
<gene>
    <name evidence="1" type="ORF">KSB_35590</name>
</gene>
<dbReference type="PANTHER" id="PTHR31299:SF0">
    <property type="entry name" value="ESTERASE, PUTATIVE (AFU_ORTHOLOGUE AFUA_1G05850)-RELATED"/>
    <property type="match status" value="1"/>
</dbReference>
<evidence type="ECO:0008006" key="3">
    <source>
        <dbReference type="Google" id="ProtNLM"/>
    </source>
</evidence>
<name>A0ABQ3UQM1_9CHLR</name>
<comment type="caution">
    <text evidence="1">The sequence shown here is derived from an EMBL/GenBank/DDBJ whole genome shotgun (WGS) entry which is preliminary data.</text>
</comment>
<dbReference type="Pfam" id="PF05139">
    <property type="entry name" value="Erythro_esteras"/>
    <property type="match status" value="1"/>
</dbReference>
<evidence type="ECO:0000313" key="1">
    <source>
        <dbReference type="EMBL" id="GHO55084.1"/>
    </source>
</evidence>
<accession>A0ABQ3UQM1</accession>
<reference evidence="1 2" key="1">
    <citation type="journal article" date="2021" name="Int. J. Syst. Evol. Microbiol.">
        <title>Reticulibacter mediterranei gen. nov., sp. nov., within the new family Reticulibacteraceae fam. nov., and Ktedonospora formicarum gen. nov., sp. nov., Ktedonobacter robiniae sp. nov., Dictyobacter formicarum sp. nov. and Dictyobacter arantiisoli sp. nov., belonging to the class Ktedonobacteria.</title>
        <authorList>
            <person name="Yabe S."/>
            <person name="Zheng Y."/>
            <person name="Wang C.M."/>
            <person name="Sakai Y."/>
            <person name="Abe K."/>
            <person name="Yokota A."/>
            <person name="Donadio S."/>
            <person name="Cavaletti L."/>
            <person name="Monciardini P."/>
        </authorList>
    </citation>
    <scope>NUCLEOTIDE SEQUENCE [LARGE SCALE GENOMIC DNA]</scope>
    <source>
        <strain evidence="1 2">SOSP1-30</strain>
    </source>
</reference>
<dbReference type="InterPro" id="IPR052036">
    <property type="entry name" value="Hydrolase/PRTase-associated"/>
</dbReference>
<dbReference type="PANTHER" id="PTHR31299">
    <property type="entry name" value="ESTERASE, PUTATIVE (AFU_ORTHOLOGUE AFUA_1G05850)-RELATED"/>
    <property type="match status" value="1"/>
</dbReference>
<dbReference type="SUPFAM" id="SSF159501">
    <property type="entry name" value="EreA/ChaN-like"/>
    <property type="match status" value="1"/>
</dbReference>
<dbReference type="CDD" id="cd14728">
    <property type="entry name" value="Ere-like"/>
    <property type="match status" value="1"/>
</dbReference>
<dbReference type="Gene3D" id="3.40.1660.10">
    <property type="entry name" value="EreA-like (biosynthetic domain)"/>
    <property type="match status" value="1"/>
</dbReference>
<keyword evidence="2" id="KW-1185">Reference proteome</keyword>
<sequence length="196" mass="22271">MELQQHTSEYAKRDGRLAEDAFFYAEQNARLVKNAEEYYRSMFRGRVSSWNLRDQHMFETLQALAGHLDRQTQAEKTKIVIWEHNSHLGDARATSMGAQGELNVGQLVREQYGSEAVLIGFSTYTGTVTAASDWGGEHERKRVRPALPESYEALFHETALPHFLLPLSSESQMDQVLSGSRLERAIGVIYLPIRNV</sequence>
<dbReference type="InterPro" id="IPR007815">
    <property type="entry name" value="Emycin_Estase"/>
</dbReference>
<proteinExistence type="predicted"/>
<evidence type="ECO:0000313" key="2">
    <source>
        <dbReference type="Proteomes" id="UP000654345"/>
    </source>
</evidence>
<dbReference type="EMBL" id="BNJG01000001">
    <property type="protein sequence ID" value="GHO55084.1"/>
    <property type="molecule type" value="Genomic_DNA"/>
</dbReference>
<dbReference type="Proteomes" id="UP000654345">
    <property type="component" value="Unassembled WGS sequence"/>
</dbReference>